<name>A0A7Y4H727_9BRAD</name>
<keyword evidence="2" id="KW-1185">Reference proteome</keyword>
<protein>
    <submittedName>
        <fullName evidence="1">Uncharacterized protein</fullName>
    </submittedName>
</protein>
<proteinExistence type="predicted"/>
<sequence>MVMTREAEQITVLIAGLRKSARDIDRQRQKADIALRRALDLRHNNLMVTIAALEDRVSAIRGLIKLDRPYVTHRMH</sequence>
<organism evidence="1 2">
    <name type="scientific">Bradyrhizobium archetypum</name>
    <dbReference type="NCBI Taxonomy" id="2721160"/>
    <lineage>
        <taxon>Bacteria</taxon>
        <taxon>Pseudomonadati</taxon>
        <taxon>Pseudomonadota</taxon>
        <taxon>Alphaproteobacteria</taxon>
        <taxon>Hyphomicrobiales</taxon>
        <taxon>Nitrobacteraceae</taxon>
        <taxon>Bradyrhizobium</taxon>
    </lineage>
</organism>
<evidence type="ECO:0000313" key="2">
    <source>
        <dbReference type="Proteomes" id="UP000528734"/>
    </source>
</evidence>
<dbReference type="EMBL" id="JAAVLW010000005">
    <property type="protein sequence ID" value="NOJ48499.1"/>
    <property type="molecule type" value="Genomic_DNA"/>
</dbReference>
<evidence type="ECO:0000313" key="1">
    <source>
        <dbReference type="EMBL" id="NOJ48499.1"/>
    </source>
</evidence>
<dbReference type="AlphaFoldDB" id="A0A7Y4H727"/>
<gene>
    <name evidence="1" type="ORF">HCN50_19960</name>
</gene>
<accession>A0A7Y4H727</accession>
<reference evidence="1 2" key="1">
    <citation type="submission" date="2020-03" db="EMBL/GenBank/DDBJ databases">
        <title>Bradyrhizobium diversity isolated from nodules of Muelleranthus trifoliolatus.</title>
        <authorList>
            <person name="Klepa M."/>
            <person name="Helene L."/>
            <person name="Hungria M."/>
        </authorList>
    </citation>
    <scope>NUCLEOTIDE SEQUENCE [LARGE SCALE GENOMIC DNA]</scope>
    <source>
        <strain evidence="1 2">WSM 1744</strain>
    </source>
</reference>
<dbReference type="Proteomes" id="UP000528734">
    <property type="component" value="Unassembled WGS sequence"/>
</dbReference>
<comment type="caution">
    <text evidence="1">The sequence shown here is derived from an EMBL/GenBank/DDBJ whole genome shotgun (WGS) entry which is preliminary data.</text>
</comment>